<proteinExistence type="predicted"/>
<name>A0ABT4CT09_9CLOT</name>
<sequence length="100" mass="11631">MHEESFVRYIGDYRVHDSRIKAIESDQNTLQVSLRSEDNEIIIVKFVGVKSVSSNRPEGMILYSISEMKEQSPFRKFVFVNWNDDDDASLEIISQDCIIQ</sequence>
<gene>
    <name evidence="1" type="ORF">OXH55_16335</name>
</gene>
<evidence type="ECO:0000313" key="2">
    <source>
        <dbReference type="Proteomes" id="UP001079657"/>
    </source>
</evidence>
<protein>
    <submittedName>
        <fullName evidence="1">Uncharacterized protein</fullName>
    </submittedName>
</protein>
<dbReference type="Proteomes" id="UP001079657">
    <property type="component" value="Unassembled WGS sequence"/>
</dbReference>
<accession>A0ABT4CT09</accession>
<keyword evidence="2" id="KW-1185">Reference proteome</keyword>
<evidence type="ECO:0000313" key="1">
    <source>
        <dbReference type="EMBL" id="MCY6372200.1"/>
    </source>
</evidence>
<dbReference type="RefSeq" id="WP_268051134.1">
    <property type="nucleotide sequence ID" value="NZ_JAPQES010000006.1"/>
</dbReference>
<organism evidence="1 2">
    <name type="scientific">Clostridium ganghwense</name>
    <dbReference type="NCBI Taxonomy" id="312089"/>
    <lineage>
        <taxon>Bacteria</taxon>
        <taxon>Bacillati</taxon>
        <taxon>Bacillota</taxon>
        <taxon>Clostridia</taxon>
        <taxon>Eubacteriales</taxon>
        <taxon>Clostridiaceae</taxon>
        <taxon>Clostridium</taxon>
    </lineage>
</organism>
<reference evidence="1" key="1">
    <citation type="submission" date="2022-12" db="EMBL/GenBank/DDBJ databases">
        <authorList>
            <person name="Wang J."/>
        </authorList>
    </citation>
    <scope>NUCLEOTIDE SEQUENCE</scope>
    <source>
        <strain evidence="1">HY-42-06</strain>
    </source>
</reference>
<comment type="caution">
    <text evidence="1">The sequence shown here is derived from an EMBL/GenBank/DDBJ whole genome shotgun (WGS) entry which is preliminary data.</text>
</comment>
<dbReference type="EMBL" id="JAPQES010000006">
    <property type="protein sequence ID" value="MCY6372200.1"/>
    <property type="molecule type" value="Genomic_DNA"/>
</dbReference>